<keyword evidence="1" id="KW-0175">Coiled coil</keyword>
<dbReference type="Proteomes" id="UP000533953">
    <property type="component" value="Unassembled WGS sequence"/>
</dbReference>
<proteinExistence type="predicted"/>
<evidence type="ECO:0000313" key="3">
    <source>
        <dbReference type="Proteomes" id="UP000533953"/>
    </source>
</evidence>
<comment type="caution">
    <text evidence="2">The sequence shown here is derived from an EMBL/GenBank/DDBJ whole genome shotgun (WGS) entry which is preliminary data.</text>
</comment>
<dbReference type="EMBL" id="JAASTX010000012">
    <property type="protein sequence ID" value="MBC1492225.1"/>
    <property type="molecule type" value="Genomic_DNA"/>
</dbReference>
<dbReference type="SUPFAM" id="SSF55486">
    <property type="entry name" value="Metalloproteases ('zincins'), catalytic domain"/>
    <property type="match status" value="1"/>
</dbReference>
<name>A0A7X0XDJ3_9LIST</name>
<evidence type="ECO:0000313" key="2">
    <source>
        <dbReference type="EMBL" id="MBC1492225.1"/>
    </source>
</evidence>
<dbReference type="RefSeq" id="WP_185402699.1">
    <property type="nucleotide sequence ID" value="NZ_JAARRO010000014.1"/>
</dbReference>
<gene>
    <name evidence="2" type="ORF">HCI99_10285</name>
</gene>
<sequence>MGKTTHDFSQASIDKLNSIVKDEEKEGGWDWWDDHFIDIPEIGESKDSLEKYHREVIDKHDIGQTEFDNILKNIENIDHEYEEEFTGVLNQLESFRYRLNNIGQIITPSVISASTDTISAIISYANNYGLSIVEYGDYMSEHPERLKKINEYEALHPESAKKVDDFLSSLPLQDRLGIKYLIYTAEEPYRSLCLKYMDKFKITSTIESGVFTHESGAFFWHKDATLVFDIDEDRINSRGQYYTFFHEMGHAIDYYYGKENGADDFYSSVFKINGKTLSDYNIQDVENNVRQSLGDLLKSEEYKGLSASEKQKMLDNISQNILKQDENYDNLSAKEQELQDTLEIDYTFKLSGPDNESASDVYQGVTNFTIDSRDYGYGHSDGYWFDKNGNNTNKTNKESFAEFFGRKMTVGDTSIDGLESIETYLPESKEHMEKMLESMG</sequence>
<reference evidence="2 3" key="1">
    <citation type="submission" date="2020-03" db="EMBL/GenBank/DDBJ databases">
        <title>Soil Listeria distribution.</title>
        <authorList>
            <person name="Liao J."/>
            <person name="Wiedmann M."/>
        </authorList>
    </citation>
    <scope>NUCLEOTIDE SEQUENCE [LARGE SCALE GENOMIC DNA]</scope>
    <source>
        <strain evidence="2 3">FSL L7-1547</strain>
    </source>
</reference>
<organism evidence="2 3">
    <name type="scientific">Listeria booriae</name>
    <dbReference type="NCBI Taxonomy" id="1552123"/>
    <lineage>
        <taxon>Bacteria</taxon>
        <taxon>Bacillati</taxon>
        <taxon>Bacillota</taxon>
        <taxon>Bacilli</taxon>
        <taxon>Bacillales</taxon>
        <taxon>Listeriaceae</taxon>
        <taxon>Listeria</taxon>
    </lineage>
</organism>
<accession>A0A7X0XDJ3</accession>
<dbReference type="AlphaFoldDB" id="A0A7X0XDJ3"/>
<feature type="coiled-coil region" evidence="1">
    <location>
        <begin position="314"/>
        <end position="341"/>
    </location>
</feature>
<evidence type="ECO:0000256" key="1">
    <source>
        <dbReference type="SAM" id="Coils"/>
    </source>
</evidence>
<protein>
    <submittedName>
        <fullName evidence="2">Uncharacterized protein</fullName>
    </submittedName>
</protein>